<dbReference type="AlphaFoldDB" id="A0A3P6TFM4"/>
<dbReference type="PANTHER" id="PTHR12611:SF0">
    <property type="entry name" value="PURINE-RICH BINDING PROTEIN-ALPHA, ISOFORM B"/>
    <property type="match status" value="1"/>
</dbReference>
<dbReference type="EMBL" id="UYRV01018424">
    <property type="protein sequence ID" value="VDK64668.1"/>
    <property type="molecule type" value="Genomic_DNA"/>
</dbReference>
<protein>
    <recommendedName>
        <fullName evidence="5">PurA ssDNA and RNA-binding protein</fullName>
    </recommendedName>
</protein>
<evidence type="ECO:0008006" key="5">
    <source>
        <dbReference type="Google" id="ProtNLM"/>
    </source>
</evidence>
<dbReference type="Gene3D" id="3.10.450.700">
    <property type="match status" value="1"/>
</dbReference>
<dbReference type="InterPro" id="IPR006628">
    <property type="entry name" value="PUR-bd_fam"/>
</dbReference>
<dbReference type="Proteomes" id="UP000271889">
    <property type="component" value="Unassembled WGS sequence"/>
</dbReference>
<dbReference type="GO" id="GO:0000977">
    <property type="term" value="F:RNA polymerase II transcription regulatory region sequence-specific DNA binding"/>
    <property type="evidence" value="ECO:0007669"/>
    <property type="project" value="InterPro"/>
</dbReference>
<dbReference type="GO" id="GO:0032422">
    <property type="term" value="F:purine-rich negative regulatory element binding"/>
    <property type="evidence" value="ECO:0007669"/>
    <property type="project" value="InterPro"/>
</dbReference>
<dbReference type="PANTHER" id="PTHR12611">
    <property type="entry name" value="PUR-TRANSCRIPTIONAL ACTIVATOR"/>
    <property type="match status" value="1"/>
</dbReference>
<organism evidence="3 4">
    <name type="scientific">Cylicostephanus goldi</name>
    <name type="common">Nematode worm</name>
    <dbReference type="NCBI Taxonomy" id="71465"/>
    <lineage>
        <taxon>Eukaryota</taxon>
        <taxon>Metazoa</taxon>
        <taxon>Ecdysozoa</taxon>
        <taxon>Nematoda</taxon>
        <taxon>Chromadorea</taxon>
        <taxon>Rhabditida</taxon>
        <taxon>Rhabditina</taxon>
        <taxon>Rhabditomorpha</taxon>
        <taxon>Strongyloidea</taxon>
        <taxon>Strongylidae</taxon>
        <taxon>Cylicostephanus</taxon>
    </lineage>
</organism>
<dbReference type="Pfam" id="PF04845">
    <property type="entry name" value="PurA"/>
    <property type="match status" value="1"/>
</dbReference>
<dbReference type="SMART" id="SM00712">
    <property type="entry name" value="PUR"/>
    <property type="match status" value="1"/>
</dbReference>
<evidence type="ECO:0000313" key="3">
    <source>
        <dbReference type="EMBL" id="VDK64668.1"/>
    </source>
</evidence>
<evidence type="ECO:0000256" key="1">
    <source>
        <dbReference type="ARBA" id="ARBA00009251"/>
    </source>
</evidence>
<dbReference type="GO" id="GO:0000981">
    <property type="term" value="F:DNA-binding transcription factor activity, RNA polymerase II-specific"/>
    <property type="evidence" value="ECO:0007669"/>
    <property type="project" value="TreeGrafter"/>
</dbReference>
<reference evidence="3 4" key="1">
    <citation type="submission" date="2018-11" db="EMBL/GenBank/DDBJ databases">
        <authorList>
            <consortium name="Pathogen Informatics"/>
        </authorList>
    </citation>
    <scope>NUCLEOTIDE SEQUENCE [LARGE SCALE GENOMIC DNA]</scope>
</reference>
<gene>
    <name evidence="3" type="ORF">CGOC_LOCUS5902</name>
</gene>
<keyword evidence="2" id="KW-0238">DNA-binding</keyword>
<comment type="similarity">
    <text evidence="1">Belongs to the PUR DNA-binding protein family.</text>
</comment>
<dbReference type="OrthoDB" id="523901at2759"/>
<dbReference type="GO" id="GO:0005634">
    <property type="term" value="C:nucleus"/>
    <property type="evidence" value="ECO:0007669"/>
    <property type="project" value="TreeGrafter"/>
</dbReference>
<evidence type="ECO:0000313" key="4">
    <source>
        <dbReference type="Proteomes" id="UP000271889"/>
    </source>
</evidence>
<name>A0A3P6TFM4_CYLGO</name>
<proteinExistence type="inferred from homology"/>
<keyword evidence="4" id="KW-1185">Reference proteome</keyword>
<accession>A0A3P6TFM4</accession>
<evidence type="ECO:0000256" key="2">
    <source>
        <dbReference type="ARBA" id="ARBA00023125"/>
    </source>
</evidence>
<sequence length="82" mass="9029">MLQDASKTKQLTADNNKTFYFDVGKNDRGTFVRVTEVKQPTGYRTSITIPQSALDKFRHLLDDVIEDLAAPAAKAQVGEGDA</sequence>